<feature type="non-terminal residue" evidence="2">
    <location>
        <position position="1"/>
    </location>
</feature>
<evidence type="ECO:0000256" key="1">
    <source>
        <dbReference type="SAM" id="Phobius"/>
    </source>
</evidence>
<keyword evidence="3" id="KW-1185">Reference proteome</keyword>
<accession>A0ABQ5K2V8</accession>
<evidence type="ECO:0000313" key="2">
    <source>
        <dbReference type="EMBL" id="GKT24748.1"/>
    </source>
</evidence>
<evidence type="ECO:0000313" key="3">
    <source>
        <dbReference type="Proteomes" id="UP001057375"/>
    </source>
</evidence>
<dbReference type="Proteomes" id="UP001057375">
    <property type="component" value="Unassembled WGS sequence"/>
</dbReference>
<evidence type="ECO:0008006" key="4">
    <source>
        <dbReference type="Google" id="ProtNLM"/>
    </source>
</evidence>
<name>A0ABQ5K2V8_9EUKA</name>
<sequence>TNLNAEPMKYYDGLNTVLYTGSNFQGGNPKTGLDVGWQQPSYYAGMTASDSDFAHSVPTPIPGAAWLFTFGLAGIALLRQRIITS</sequence>
<keyword evidence="1" id="KW-1133">Transmembrane helix</keyword>
<comment type="caution">
    <text evidence="2">The sequence shown here is derived from an EMBL/GenBank/DDBJ whole genome shotgun (WGS) entry which is preliminary data.</text>
</comment>
<feature type="transmembrane region" description="Helical" evidence="1">
    <location>
        <begin position="61"/>
        <end position="78"/>
    </location>
</feature>
<proteinExistence type="predicted"/>
<keyword evidence="1" id="KW-0472">Membrane</keyword>
<keyword evidence="1" id="KW-0812">Transmembrane</keyword>
<gene>
    <name evidence="2" type="ORF">ADUPG1_004606</name>
</gene>
<reference evidence="2" key="1">
    <citation type="submission" date="2022-03" db="EMBL/GenBank/DDBJ databases">
        <title>Draft genome sequence of Aduncisulcus paluster, a free-living microaerophilic Fornicata.</title>
        <authorList>
            <person name="Yuyama I."/>
            <person name="Kume K."/>
            <person name="Tamura T."/>
            <person name="Inagaki Y."/>
            <person name="Hashimoto T."/>
        </authorList>
    </citation>
    <scope>NUCLEOTIDE SEQUENCE</scope>
    <source>
        <strain evidence="2">NY0171</strain>
    </source>
</reference>
<protein>
    <recommendedName>
        <fullName evidence="4">VPLPA-CTERM sorting domain-containing protein</fullName>
    </recommendedName>
</protein>
<dbReference type="EMBL" id="BQXS01007032">
    <property type="protein sequence ID" value="GKT24748.1"/>
    <property type="molecule type" value="Genomic_DNA"/>
</dbReference>
<organism evidence="2 3">
    <name type="scientific">Aduncisulcus paluster</name>
    <dbReference type="NCBI Taxonomy" id="2918883"/>
    <lineage>
        <taxon>Eukaryota</taxon>
        <taxon>Metamonada</taxon>
        <taxon>Carpediemonas-like organisms</taxon>
        <taxon>Aduncisulcus</taxon>
    </lineage>
</organism>